<evidence type="ECO:0000259" key="2">
    <source>
        <dbReference type="PROSITE" id="PS50144"/>
    </source>
</evidence>
<dbReference type="CDD" id="cd00121">
    <property type="entry name" value="MATH"/>
    <property type="match status" value="1"/>
</dbReference>
<dbReference type="PANTHER" id="PTHR46236:SF12">
    <property type="entry name" value="MATH DOMAIN-CONTAINING PROTEIN"/>
    <property type="match status" value="1"/>
</dbReference>
<keyword evidence="4" id="KW-1185">Reference proteome</keyword>
<sequence length="282" mass="32276">MEDQKQSSFMFEIDNFSEKEAVIQSPTFSSGGCEWFVEVYPKGDNVDDHLSLYLCVPNLESLRLGWKRRASYSFALLNHSGEKVYRITCDVPSHLFCNQFSEWGWAEAAPLKILQEKGFLEKNKLIVKVEVEVLEVVDEEDVTGNETLDLYGFQVPYSQVVTVSNLFVKHPDVAASFKPKDQLVKTAYMNQLLGLMETLNKPQQSITDTELSNAGSELVKLTETAGFKLDWLKTKLDELSLERKKASFDAMYASLSARLLVMEKTLSEIKRFKEMQKKRKRN</sequence>
<dbReference type="PROSITE" id="PS51257">
    <property type="entry name" value="PROKAR_LIPOPROTEIN"/>
    <property type="match status" value="1"/>
</dbReference>
<evidence type="ECO:0000313" key="3">
    <source>
        <dbReference type="EMBL" id="CAA7036827.1"/>
    </source>
</evidence>
<dbReference type="Gene3D" id="2.60.210.10">
    <property type="entry name" value="Apoptosis, Tumor Necrosis Factor Receptor Associated Protein 2, Chain A"/>
    <property type="match status" value="1"/>
</dbReference>
<dbReference type="SMART" id="SM00061">
    <property type="entry name" value="MATH"/>
    <property type="match status" value="1"/>
</dbReference>
<dbReference type="Pfam" id="PF22486">
    <property type="entry name" value="MATH_2"/>
    <property type="match status" value="1"/>
</dbReference>
<dbReference type="Proteomes" id="UP000467841">
    <property type="component" value="Unassembled WGS sequence"/>
</dbReference>
<feature type="domain" description="MATH" evidence="2">
    <location>
        <begin position="6"/>
        <end position="131"/>
    </location>
</feature>
<evidence type="ECO:0000256" key="1">
    <source>
        <dbReference type="ARBA" id="ARBA00023054"/>
    </source>
</evidence>
<gene>
    <name evidence="3" type="ORF">MERR_LOCUS24062</name>
</gene>
<dbReference type="PANTHER" id="PTHR46236">
    <property type="entry name" value="TRAF-LIKE SUPERFAMILY PROTEIN"/>
    <property type="match status" value="1"/>
</dbReference>
<keyword evidence="1" id="KW-0175">Coiled coil</keyword>
<dbReference type="SUPFAM" id="SSF49599">
    <property type="entry name" value="TRAF domain-like"/>
    <property type="match status" value="1"/>
</dbReference>
<dbReference type="OrthoDB" id="507001at2759"/>
<dbReference type="EMBL" id="CACVBM020001164">
    <property type="protein sequence ID" value="CAA7036827.1"/>
    <property type="molecule type" value="Genomic_DNA"/>
</dbReference>
<accession>A0A6D2JJ02</accession>
<protein>
    <recommendedName>
        <fullName evidence="2">MATH domain-containing protein</fullName>
    </recommendedName>
</protein>
<evidence type="ECO:0000313" key="4">
    <source>
        <dbReference type="Proteomes" id="UP000467841"/>
    </source>
</evidence>
<comment type="caution">
    <text evidence="3">The sequence shown here is derived from an EMBL/GenBank/DDBJ whole genome shotgun (WGS) entry which is preliminary data.</text>
</comment>
<dbReference type="InterPro" id="IPR002083">
    <property type="entry name" value="MATH/TRAF_dom"/>
</dbReference>
<reference evidence="3" key="1">
    <citation type="submission" date="2020-01" db="EMBL/GenBank/DDBJ databases">
        <authorList>
            <person name="Mishra B."/>
        </authorList>
    </citation>
    <scope>NUCLEOTIDE SEQUENCE [LARGE SCALE GENOMIC DNA]</scope>
</reference>
<name>A0A6D2JJ02_9BRAS</name>
<dbReference type="AlphaFoldDB" id="A0A6D2JJ02"/>
<proteinExistence type="predicted"/>
<dbReference type="InterPro" id="IPR050804">
    <property type="entry name" value="MCC"/>
</dbReference>
<dbReference type="PROSITE" id="PS50144">
    <property type="entry name" value="MATH"/>
    <property type="match status" value="1"/>
</dbReference>
<dbReference type="InterPro" id="IPR008974">
    <property type="entry name" value="TRAF-like"/>
</dbReference>
<organism evidence="3 4">
    <name type="scientific">Microthlaspi erraticum</name>
    <dbReference type="NCBI Taxonomy" id="1685480"/>
    <lineage>
        <taxon>Eukaryota</taxon>
        <taxon>Viridiplantae</taxon>
        <taxon>Streptophyta</taxon>
        <taxon>Embryophyta</taxon>
        <taxon>Tracheophyta</taxon>
        <taxon>Spermatophyta</taxon>
        <taxon>Magnoliopsida</taxon>
        <taxon>eudicotyledons</taxon>
        <taxon>Gunneridae</taxon>
        <taxon>Pentapetalae</taxon>
        <taxon>rosids</taxon>
        <taxon>malvids</taxon>
        <taxon>Brassicales</taxon>
        <taxon>Brassicaceae</taxon>
        <taxon>Coluteocarpeae</taxon>
        <taxon>Microthlaspi</taxon>
    </lineage>
</organism>